<keyword evidence="5 7" id="KW-1133">Transmembrane helix</keyword>
<evidence type="ECO:0000313" key="10">
    <source>
        <dbReference type="Proteomes" id="UP000177905"/>
    </source>
</evidence>
<evidence type="ECO:0000259" key="8">
    <source>
        <dbReference type="PROSITE" id="PS50928"/>
    </source>
</evidence>
<keyword evidence="3" id="KW-1003">Cell membrane</keyword>
<dbReference type="InterPro" id="IPR000515">
    <property type="entry name" value="MetI-like"/>
</dbReference>
<feature type="transmembrane region" description="Helical" evidence="7">
    <location>
        <begin position="172"/>
        <end position="192"/>
    </location>
</feature>
<proteinExistence type="inferred from homology"/>
<evidence type="ECO:0000256" key="4">
    <source>
        <dbReference type="ARBA" id="ARBA00022692"/>
    </source>
</evidence>
<evidence type="ECO:0000256" key="7">
    <source>
        <dbReference type="RuleBase" id="RU363032"/>
    </source>
</evidence>
<comment type="subcellular location">
    <subcellularLocation>
        <location evidence="1 7">Cell membrane</location>
        <topology evidence="1 7">Multi-pass membrane protein</topology>
    </subcellularLocation>
</comment>
<keyword evidence="4 7" id="KW-0812">Transmembrane</keyword>
<dbReference type="PANTHER" id="PTHR30193">
    <property type="entry name" value="ABC TRANSPORTER PERMEASE PROTEIN"/>
    <property type="match status" value="1"/>
</dbReference>
<comment type="similarity">
    <text evidence="7">Belongs to the binding-protein-dependent transport system permease family.</text>
</comment>
<dbReference type="PROSITE" id="PS50928">
    <property type="entry name" value="ABC_TM1"/>
    <property type="match status" value="1"/>
</dbReference>
<evidence type="ECO:0000256" key="3">
    <source>
        <dbReference type="ARBA" id="ARBA00022475"/>
    </source>
</evidence>
<feature type="transmembrane region" description="Helical" evidence="7">
    <location>
        <begin position="128"/>
        <end position="148"/>
    </location>
</feature>
<dbReference type="Pfam" id="PF00528">
    <property type="entry name" value="BPD_transp_1"/>
    <property type="match status" value="1"/>
</dbReference>
<evidence type="ECO:0000313" key="9">
    <source>
        <dbReference type="EMBL" id="OGC14978.1"/>
    </source>
</evidence>
<dbReference type="PANTHER" id="PTHR30193:SF37">
    <property type="entry name" value="INNER MEMBRANE ABC TRANSPORTER PERMEASE PROTEIN YCJO"/>
    <property type="match status" value="1"/>
</dbReference>
<dbReference type="InterPro" id="IPR035906">
    <property type="entry name" value="MetI-like_sf"/>
</dbReference>
<evidence type="ECO:0000256" key="6">
    <source>
        <dbReference type="ARBA" id="ARBA00023136"/>
    </source>
</evidence>
<evidence type="ECO:0000256" key="2">
    <source>
        <dbReference type="ARBA" id="ARBA00022448"/>
    </source>
</evidence>
<feature type="transmembrane region" description="Helical" evidence="7">
    <location>
        <begin position="95"/>
        <end position="116"/>
    </location>
</feature>
<dbReference type="GO" id="GO:0055085">
    <property type="term" value="P:transmembrane transport"/>
    <property type="evidence" value="ECO:0007669"/>
    <property type="project" value="InterPro"/>
</dbReference>
<dbReference type="Gene3D" id="1.10.3720.10">
    <property type="entry name" value="MetI-like"/>
    <property type="match status" value="1"/>
</dbReference>
<evidence type="ECO:0000256" key="5">
    <source>
        <dbReference type="ARBA" id="ARBA00022989"/>
    </source>
</evidence>
<dbReference type="Proteomes" id="UP000177905">
    <property type="component" value="Unassembled WGS sequence"/>
</dbReference>
<dbReference type="SUPFAM" id="SSF161098">
    <property type="entry name" value="MetI-like"/>
    <property type="match status" value="1"/>
</dbReference>
<sequence length="320" mass="37439">MGTKLIRNWLQKKWYKFKKYRFAYFFVLPTVIGMVALHLTPILQGIWMSFLKLNQFTLDQYVGAPFIGLKNYYDVLLNFKSPIRIGLFDAARNTFIYTLVVTFGTVFLGMLVALMVNREFRGKGMIRTLFLFPWVVPTYVTGLLWGFMWQRSVGIINIILVDILHLLPDKPFWLIGPNTIWAIIVPTIWRYWPFSMLLLLAGMQSIPEELYEAADIDGASGWRKFWMITFPLLRPVWSILILFGLIFNVYSFNIVIMMFGFGAGFPGEWGDLLMTNIFRNSFMQWNFGSGAATSVLLMITMILIVNVWFYFYRKIEEESR</sequence>
<feature type="transmembrane region" description="Helical" evidence="7">
    <location>
        <begin position="236"/>
        <end position="265"/>
    </location>
</feature>
<dbReference type="InterPro" id="IPR051393">
    <property type="entry name" value="ABC_transporter_permease"/>
</dbReference>
<organism evidence="9 10">
    <name type="scientific">candidate division WOR-1 bacterium RIFOXYB2_FULL_36_35</name>
    <dbReference type="NCBI Taxonomy" id="1802578"/>
    <lineage>
        <taxon>Bacteria</taxon>
        <taxon>Bacillati</taxon>
        <taxon>Saganbacteria</taxon>
    </lineage>
</organism>
<evidence type="ECO:0000256" key="1">
    <source>
        <dbReference type="ARBA" id="ARBA00004651"/>
    </source>
</evidence>
<keyword evidence="6 7" id="KW-0472">Membrane</keyword>
<reference evidence="9 10" key="1">
    <citation type="journal article" date="2016" name="Nat. Commun.">
        <title>Thousands of microbial genomes shed light on interconnected biogeochemical processes in an aquifer system.</title>
        <authorList>
            <person name="Anantharaman K."/>
            <person name="Brown C.T."/>
            <person name="Hug L.A."/>
            <person name="Sharon I."/>
            <person name="Castelle C.J."/>
            <person name="Probst A.J."/>
            <person name="Thomas B.C."/>
            <person name="Singh A."/>
            <person name="Wilkins M.J."/>
            <person name="Karaoz U."/>
            <person name="Brodie E.L."/>
            <person name="Williams K.H."/>
            <person name="Hubbard S.S."/>
            <person name="Banfield J.F."/>
        </authorList>
    </citation>
    <scope>NUCLEOTIDE SEQUENCE [LARGE SCALE GENOMIC DNA]</scope>
</reference>
<dbReference type="AlphaFoldDB" id="A0A1F4S3G9"/>
<keyword evidence="2 7" id="KW-0813">Transport</keyword>
<feature type="domain" description="ABC transmembrane type-1" evidence="8">
    <location>
        <begin position="91"/>
        <end position="308"/>
    </location>
</feature>
<dbReference type="EMBL" id="MEUA01000027">
    <property type="protein sequence ID" value="OGC14978.1"/>
    <property type="molecule type" value="Genomic_DNA"/>
</dbReference>
<dbReference type="CDD" id="cd06261">
    <property type="entry name" value="TM_PBP2"/>
    <property type="match status" value="1"/>
</dbReference>
<feature type="transmembrane region" description="Helical" evidence="7">
    <location>
        <begin position="21"/>
        <end position="43"/>
    </location>
</feature>
<dbReference type="GO" id="GO:0005886">
    <property type="term" value="C:plasma membrane"/>
    <property type="evidence" value="ECO:0007669"/>
    <property type="project" value="UniProtKB-SubCell"/>
</dbReference>
<accession>A0A1F4S3G9</accession>
<gene>
    <name evidence="9" type="ORF">A2290_01460</name>
</gene>
<feature type="transmembrane region" description="Helical" evidence="7">
    <location>
        <begin position="285"/>
        <end position="311"/>
    </location>
</feature>
<protein>
    <submittedName>
        <fullName evidence="9">ABC transporter permease</fullName>
    </submittedName>
</protein>
<name>A0A1F4S3G9_UNCSA</name>
<comment type="caution">
    <text evidence="9">The sequence shown here is derived from an EMBL/GenBank/DDBJ whole genome shotgun (WGS) entry which is preliminary data.</text>
</comment>